<dbReference type="Gene3D" id="1.10.10.10">
    <property type="entry name" value="Winged helix-like DNA-binding domain superfamily/Winged helix DNA-binding domain"/>
    <property type="match status" value="1"/>
</dbReference>
<feature type="domain" description="NrpR regulatory" evidence="1">
    <location>
        <begin position="318"/>
        <end position="532"/>
    </location>
</feature>
<dbReference type="OrthoDB" id="358798at2157"/>
<feature type="domain" description="Ribonuclease R winged-helix" evidence="2">
    <location>
        <begin position="8"/>
        <end position="73"/>
    </location>
</feature>
<name>N6VRX6_9EURY</name>
<dbReference type="AlphaFoldDB" id="N6VRX6"/>
<dbReference type="PANTHER" id="PTHR41964">
    <property type="entry name" value="GLOBAL NITROGEN REGULATOR NRPR"/>
    <property type="match status" value="1"/>
</dbReference>
<dbReference type="SUPFAM" id="SSF46785">
    <property type="entry name" value="Winged helix' DNA-binding domain"/>
    <property type="match status" value="1"/>
</dbReference>
<dbReference type="EMBL" id="APMM01000008">
    <property type="protein sequence ID" value="ENN96625.1"/>
    <property type="molecule type" value="Genomic_DNA"/>
</dbReference>
<gene>
    <name evidence="3" type="ORF">J422_01258</name>
</gene>
<dbReference type="InterPro" id="IPR002846">
    <property type="entry name" value="NRD"/>
</dbReference>
<dbReference type="Pfam" id="PF01995">
    <property type="entry name" value="NRD1_2"/>
    <property type="match status" value="2"/>
</dbReference>
<dbReference type="InterPro" id="IPR036984">
    <property type="entry name" value="NrpR_dom_sf"/>
</dbReference>
<dbReference type="Pfam" id="PF08461">
    <property type="entry name" value="WHD_RNase_R"/>
    <property type="match status" value="1"/>
</dbReference>
<dbReference type="InterPro" id="IPR036390">
    <property type="entry name" value="WH_DNA-bd_sf"/>
</dbReference>
<sequence length="538" mass="61425">MDLDRKLIEILDILSKYKEPVGATIIAKELSKRGYKIGERAVRYHLKILDSLGLTKKVGYVGRIITEKGLEELRKADVFYRLGSIYSNILEKMLSFNYYDRYAIVNRAYIYADFNVVIKEIKKIYNSGFAVGDRVGIVDKGKYVELYTLCSLNFDNILIKNGILPTHVCGGIVKYEDGEPVKFEEIIYYKATSIDPLKVFIKEKKTDVVGILEEGNGYLPVNFRYIPKSSMEKFERILKNDELKCVISYGEENVLGLKVDDDSIGIALIGGLSPIAVFTEKGYYADIQPMELLVKIDSLHKLEKNERKIVKKKSNYKIKTIFYKMVNAMSMVDYDIDKHDGKVIVNICYIDKKYADDALDLLKEAYKNNLGIGDKFGFIEEKDKIKIQTLCSITIDGILLKHSLPTIPKYGGVLEIKNEKKRFIDIIAYNGSSLDPHIVFFDAVDCESTILAGFREFHRIIKDDIEEVLDRLNWNCVIGIGEPNNEIFGINVEKDMCGIVYNGGLNPIVLLKENEIPVEIKQMHEVVDYSKLISYKEI</sequence>
<protein>
    <submittedName>
        <fullName evidence="3">Uncharacterized protein</fullName>
    </submittedName>
</protein>
<dbReference type="Gene3D" id="3.30.70.1360">
    <property type="entry name" value="mj0159-like"/>
    <property type="match status" value="3"/>
</dbReference>
<dbReference type="InterPro" id="IPR036388">
    <property type="entry name" value="WH-like_DNA-bd_sf"/>
</dbReference>
<evidence type="ECO:0000259" key="1">
    <source>
        <dbReference type="Pfam" id="PF01995"/>
    </source>
</evidence>
<dbReference type="InterPro" id="IPR038982">
    <property type="entry name" value="NrpR"/>
</dbReference>
<evidence type="ECO:0000313" key="3">
    <source>
        <dbReference type="EMBL" id="ENN96625.1"/>
    </source>
</evidence>
<evidence type="ECO:0000259" key="2">
    <source>
        <dbReference type="Pfam" id="PF08461"/>
    </source>
</evidence>
<reference evidence="3 4" key="1">
    <citation type="journal article" date="2013" name="Genome Announc.">
        <title>Draft Genome Sequence of a Highly Flagellated, Fast-Swimming Archaeon, Methanocaldococcus villosus Strain KIN24-T80 (DSM 22612).</title>
        <authorList>
            <person name="Thennarasu S."/>
            <person name="Polireddy D."/>
            <person name="Antony A."/>
            <person name="Yada M.R."/>
            <person name="Algarawi S."/>
            <person name="Sivakumar N."/>
        </authorList>
    </citation>
    <scope>NUCLEOTIDE SEQUENCE [LARGE SCALE GENOMIC DNA]</scope>
    <source>
        <strain evidence="3 4">KIN24-T80</strain>
    </source>
</reference>
<dbReference type="STRING" id="1069083.GCA_000371805_00038"/>
<accession>N6VRX6</accession>
<dbReference type="PATRIC" id="fig|1069083.5.peg.246"/>
<comment type="caution">
    <text evidence="3">The sequence shown here is derived from an EMBL/GenBank/DDBJ whole genome shotgun (WGS) entry which is preliminary data.</text>
</comment>
<keyword evidence="4" id="KW-1185">Reference proteome</keyword>
<feature type="domain" description="NrpR regulatory" evidence="1">
    <location>
        <begin position="83"/>
        <end position="300"/>
    </location>
</feature>
<dbReference type="RefSeq" id="WP_004589915.1">
    <property type="nucleotide sequence ID" value="NZ_APMM01000008.1"/>
</dbReference>
<proteinExistence type="predicted"/>
<evidence type="ECO:0000313" key="4">
    <source>
        <dbReference type="Proteomes" id="UP000053695"/>
    </source>
</evidence>
<dbReference type="InterPro" id="IPR013668">
    <property type="entry name" value="RNase_R_HTH_12"/>
</dbReference>
<organism evidence="3 4">
    <name type="scientific">Methanocaldococcus villosus KIN24-T80</name>
    <dbReference type="NCBI Taxonomy" id="1069083"/>
    <lineage>
        <taxon>Archaea</taxon>
        <taxon>Methanobacteriati</taxon>
        <taxon>Methanobacteriota</taxon>
        <taxon>Methanomada group</taxon>
        <taxon>Methanococci</taxon>
        <taxon>Methanococcales</taxon>
        <taxon>Methanocaldococcaceae</taxon>
        <taxon>Methanocaldococcus</taxon>
    </lineage>
</organism>
<dbReference type="PANTHER" id="PTHR41964:SF1">
    <property type="entry name" value="GLOBAL NITROGEN REGULATOR NRPR"/>
    <property type="match status" value="1"/>
</dbReference>
<dbReference type="Proteomes" id="UP000053695">
    <property type="component" value="Unassembled WGS sequence"/>
</dbReference>